<feature type="domain" description="FAD-dependent oxidoreductase 2 FAD-binding" evidence="21">
    <location>
        <begin position="7"/>
        <end position="397"/>
    </location>
</feature>
<dbReference type="GO" id="GO:0050660">
    <property type="term" value="F:flavin adenine dinucleotide binding"/>
    <property type="evidence" value="ECO:0007669"/>
    <property type="project" value="InterPro"/>
</dbReference>
<feature type="binding site" evidence="18">
    <location>
        <begin position="37"/>
        <end position="52"/>
    </location>
    <ligand>
        <name>FAD</name>
        <dbReference type="ChEBI" id="CHEBI:57692"/>
    </ligand>
</feature>
<dbReference type="InterPro" id="IPR037099">
    <property type="entry name" value="Fum_R/Succ_DH_flav-like_C_sf"/>
</dbReference>
<feature type="binding site" evidence="18">
    <location>
        <position position="380"/>
    </location>
    <ligand>
        <name>FAD</name>
        <dbReference type="ChEBI" id="CHEBI:57692"/>
    </ligand>
</feature>
<dbReference type="Gene3D" id="3.50.50.60">
    <property type="entry name" value="FAD/NAD(P)-binding domain"/>
    <property type="match status" value="1"/>
</dbReference>
<dbReference type="FunFam" id="4.10.80.40:FF:000003">
    <property type="entry name" value="Fumarate reductase flavoprotein subunit"/>
    <property type="match status" value="1"/>
</dbReference>
<dbReference type="FunFam" id="3.90.700.10:FF:000003">
    <property type="entry name" value="Fumarate reductase flavoprotein subunit"/>
    <property type="match status" value="1"/>
</dbReference>
<dbReference type="eggNOG" id="COG1053">
    <property type="taxonomic scope" value="Bacteria"/>
</dbReference>
<feature type="domain" description="Fumarate reductase/succinate dehydrogenase flavoprotein-like C-terminal" evidence="22">
    <location>
        <begin position="453"/>
        <end position="582"/>
    </location>
</feature>
<dbReference type="FunFam" id="3.50.50.60:FF:000017">
    <property type="entry name" value="Fumarate reductase flavoprotein subunit"/>
    <property type="match status" value="1"/>
</dbReference>
<feature type="region of interest" description="Disordered" evidence="20">
    <location>
        <begin position="585"/>
        <end position="615"/>
    </location>
</feature>
<keyword evidence="12 19" id="KW-0249">Electron transport</keyword>
<evidence type="ECO:0000256" key="1">
    <source>
        <dbReference type="ARBA" id="ARBA00001974"/>
    </source>
</evidence>
<dbReference type="PANTHER" id="PTHR11632">
    <property type="entry name" value="SUCCINATE DEHYDROGENASE 2 FLAVOPROTEIN SUBUNIT"/>
    <property type="match status" value="1"/>
</dbReference>
<evidence type="ECO:0000256" key="11">
    <source>
        <dbReference type="ARBA" id="ARBA00022827"/>
    </source>
</evidence>
<dbReference type="GO" id="GO:0022900">
    <property type="term" value="P:electron transport chain"/>
    <property type="evidence" value="ECO:0007669"/>
    <property type="project" value="UniProtKB-UniRule"/>
</dbReference>
<comment type="similarity">
    <text evidence="3 19">Belongs to the FAD-dependent oxidoreductase 2 family. FRD/SDH subfamily.</text>
</comment>
<evidence type="ECO:0000256" key="7">
    <source>
        <dbReference type="ARBA" id="ARBA00022475"/>
    </source>
</evidence>
<evidence type="ECO:0000313" key="23">
    <source>
        <dbReference type="EMBL" id="GAD76794.1"/>
    </source>
</evidence>
<dbReference type="OrthoDB" id="9806724at2"/>
<protein>
    <recommendedName>
        <fullName evidence="5 19">Fumarate reductase flavoprotein subunit</fullName>
        <ecNumber evidence="4 19">1.3.5.1</ecNumber>
    </recommendedName>
</protein>
<dbReference type="PROSITE" id="PS00504">
    <property type="entry name" value="FRD_SDH_FAD_BINDING"/>
    <property type="match status" value="1"/>
</dbReference>
<keyword evidence="24" id="KW-1185">Reference proteome</keyword>
<dbReference type="GO" id="GO:0005886">
    <property type="term" value="C:plasma membrane"/>
    <property type="evidence" value="ECO:0007669"/>
    <property type="project" value="UniProtKB-SubCell"/>
</dbReference>
<dbReference type="GO" id="GO:0008177">
    <property type="term" value="F:succinate dehydrogenase (quinone) activity"/>
    <property type="evidence" value="ECO:0007669"/>
    <property type="project" value="UniProtKB-EC"/>
</dbReference>
<keyword evidence="13 19" id="KW-0560">Oxidoreductase</keyword>
<name>U3C5W8_9VIBR</name>
<comment type="catalytic activity">
    <reaction evidence="16 19">
        <text>a quinone + succinate = fumarate + a quinol</text>
        <dbReference type="Rhea" id="RHEA:40523"/>
        <dbReference type="ChEBI" id="CHEBI:24646"/>
        <dbReference type="ChEBI" id="CHEBI:29806"/>
        <dbReference type="ChEBI" id="CHEBI:30031"/>
        <dbReference type="ChEBI" id="CHEBI:132124"/>
        <dbReference type="EC" id="1.3.5.1"/>
    </reaction>
</comment>
<evidence type="ECO:0000256" key="17">
    <source>
        <dbReference type="PIRSR" id="PIRSR000171-1"/>
    </source>
</evidence>
<comment type="catalytic activity">
    <reaction evidence="15">
        <text>a menaquinone + succinate = a menaquinol + fumarate</text>
        <dbReference type="Rhea" id="RHEA:27834"/>
        <dbReference type="Rhea" id="RHEA-COMP:9537"/>
        <dbReference type="Rhea" id="RHEA-COMP:9539"/>
        <dbReference type="ChEBI" id="CHEBI:16374"/>
        <dbReference type="ChEBI" id="CHEBI:18151"/>
        <dbReference type="ChEBI" id="CHEBI:29806"/>
        <dbReference type="ChEBI" id="CHEBI:30031"/>
        <dbReference type="EC" id="1.3.5.1"/>
    </reaction>
</comment>
<feature type="binding site" evidence="18">
    <location>
        <position position="212"/>
    </location>
    <ligand>
        <name>FAD</name>
        <dbReference type="ChEBI" id="CHEBI:57692"/>
    </ligand>
</feature>
<evidence type="ECO:0000256" key="8">
    <source>
        <dbReference type="ARBA" id="ARBA00022519"/>
    </source>
</evidence>
<evidence type="ECO:0000256" key="12">
    <source>
        <dbReference type="ARBA" id="ARBA00022982"/>
    </source>
</evidence>
<dbReference type="STRING" id="1219077.VAZ01S_053_00130"/>
<dbReference type="GO" id="GO:0009061">
    <property type="term" value="P:anaerobic respiration"/>
    <property type="evidence" value="ECO:0007669"/>
    <property type="project" value="InterPro"/>
</dbReference>
<dbReference type="NCBIfam" id="NF006686">
    <property type="entry name" value="PRK09231.1"/>
    <property type="match status" value="1"/>
</dbReference>
<comment type="subcellular location">
    <subcellularLocation>
        <location evidence="2">Cell inner membrane</location>
        <topology evidence="2">Peripheral membrane protein</topology>
        <orientation evidence="2">Cytoplasmic side</orientation>
    </subcellularLocation>
</comment>
<dbReference type="InterPro" id="IPR027477">
    <property type="entry name" value="Succ_DH/fumarate_Rdtase_cat_sf"/>
</dbReference>
<feature type="active site" description="Proton acceptor" evidence="17">
    <location>
        <position position="288"/>
    </location>
</feature>
<evidence type="ECO:0000256" key="18">
    <source>
        <dbReference type="PIRSR" id="PIRSR630664-51"/>
    </source>
</evidence>
<comment type="cofactor">
    <cofactor evidence="1 18 19">
        <name>FAD</name>
        <dbReference type="ChEBI" id="CHEBI:57692"/>
    </cofactor>
</comment>
<dbReference type="NCBIfam" id="TIGR01812">
    <property type="entry name" value="sdhA_frdA_Gneg"/>
    <property type="match status" value="1"/>
</dbReference>
<evidence type="ECO:0000259" key="21">
    <source>
        <dbReference type="Pfam" id="PF00890"/>
    </source>
</evidence>
<dbReference type="Pfam" id="PF02910">
    <property type="entry name" value="Succ_DH_flav_C"/>
    <property type="match status" value="1"/>
</dbReference>
<dbReference type="Proteomes" id="UP000016567">
    <property type="component" value="Unassembled WGS sequence"/>
</dbReference>
<dbReference type="Gene3D" id="4.10.80.40">
    <property type="entry name" value="succinate dehydrogenase protein domain"/>
    <property type="match status" value="1"/>
</dbReference>
<proteinExistence type="inferred from homology"/>
<organism evidence="23 24">
    <name type="scientific">Vibrio azureus NBRC 104587</name>
    <dbReference type="NCBI Taxonomy" id="1219077"/>
    <lineage>
        <taxon>Bacteria</taxon>
        <taxon>Pseudomonadati</taxon>
        <taxon>Pseudomonadota</taxon>
        <taxon>Gammaproteobacteria</taxon>
        <taxon>Vibrionales</taxon>
        <taxon>Vibrionaceae</taxon>
        <taxon>Vibrio</taxon>
    </lineage>
</organism>
<evidence type="ECO:0000256" key="5">
    <source>
        <dbReference type="ARBA" id="ARBA00014044"/>
    </source>
</evidence>
<dbReference type="Gene3D" id="3.90.700.10">
    <property type="entry name" value="Succinate dehydrogenase/fumarate reductase flavoprotein, catalytic domain"/>
    <property type="match status" value="1"/>
</dbReference>
<dbReference type="InterPro" id="IPR036188">
    <property type="entry name" value="FAD/NAD-bd_sf"/>
</dbReference>
<dbReference type="EMBL" id="BATL01000053">
    <property type="protein sequence ID" value="GAD76794.1"/>
    <property type="molecule type" value="Genomic_DNA"/>
</dbReference>
<dbReference type="InterPro" id="IPR003952">
    <property type="entry name" value="FRD_SDH_FAD_BS"/>
</dbReference>
<dbReference type="SUPFAM" id="SSF46977">
    <property type="entry name" value="Succinate dehydrogenase/fumarate reductase flavoprotein C-terminal domain"/>
    <property type="match status" value="1"/>
</dbReference>
<evidence type="ECO:0000256" key="15">
    <source>
        <dbReference type="ARBA" id="ARBA00034412"/>
    </source>
</evidence>
<gene>
    <name evidence="23" type="primary">frdA</name>
    <name evidence="23" type="ORF">VAZ01S_053_00130</name>
</gene>
<dbReference type="Gene3D" id="1.20.58.100">
    <property type="entry name" value="Fumarate reductase/succinate dehydrogenase flavoprotein-like, C-terminal domain"/>
    <property type="match status" value="1"/>
</dbReference>
<evidence type="ECO:0000256" key="20">
    <source>
        <dbReference type="SAM" id="MobiDB-lite"/>
    </source>
</evidence>
<dbReference type="FunFam" id="1.20.58.100:FF:000001">
    <property type="entry name" value="Succinate dehydrogenase flavoprotein subunit (SdhA)"/>
    <property type="match status" value="1"/>
</dbReference>
<dbReference type="PIRSF" id="PIRSF000171">
    <property type="entry name" value="SDHA_APRA_LASPO"/>
    <property type="match status" value="1"/>
</dbReference>
<keyword evidence="6 19" id="KW-0813">Transport</keyword>
<evidence type="ECO:0000256" key="3">
    <source>
        <dbReference type="ARBA" id="ARBA00008040"/>
    </source>
</evidence>
<feature type="compositionally biased region" description="Low complexity" evidence="20">
    <location>
        <begin position="588"/>
        <end position="606"/>
    </location>
</feature>
<comment type="caution">
    <text evidence="23">The sequence shown here is derived from an EMBL/GenBank/DDBJ whole genome shotgun (WGS) entry which is preliminary data.</text>
</comment>
<feature type="binding site" evidence="18">
    <location>
        <position position="391"/>
    </location>
    <ligand>
        <name>substrate</name>
    </ligand>
</feature>
<dbReference type="PRINTS" id="PR00411">
    <property type="entry name" value="PNDRDTASEI"/>
</dbReference>
<dbReference type="InterPro" id="IPR015939">
    <property type="entry name" value="Fum_Rdtase/Succ_DH_flav-like_C"/>
</dbReference>
<dbReference type="InterPro" id="IPR003953">
    <property type="entry name" value="FAD-dep_OxRdtase_2_FAD-bd"/>
</dbReference>
<evidence type="ECO:0000256" key="10">
    <source>
        <dbReference type="ARBA" id="ARBA00022741"/>
    </source>
</evidence>
<dbReference type="SUPFAM" id="SSF56425">
    <property type="entry name" value="Succinate dehydrogenase/fumarate reductase flavoprotein, catalytic domain"/>
    <property type="match status" value="1"/>
</dbReference>
<reference evidence="23 24" key="1">
    <citation type="submission" date="2013-09" db="EMBL/GenBank/DDBJ databases">
        <title>Whole genome shotgun sequence of Vibrio azureus NBRC 104587.</title>
        <authorList>
            <person name="Isaki S."/>
            <person name="Hosoyama A."/>
            <person name="Numata M."/>
            <person name="Hashimoto M."/>
            <person name="Hosoyama Y."/>
            <person name="Tsuchikane K."/>
            <person name="Noguchi M."/>
            <person name="Hirakata S."/>
            <person name="Ichikawa N."/>
            <person name="Ohji S."/>
            <person name="Yamazoe A."/>
            <person name="Fujita N."/>
        </authorList>
    </citation>
    <scope>NUCLEOTIDE SEQUENCE [LARGE SCALE GENOMIC DNA]</scope>
    <source>
        <strain evidence="23 24">NBRC 104587</strain>
    </source>
</reference>
<dbReference type="InterPro" id="IPR005884">
    <property type="entry name" value="Fum_red_fp"/>
</dbReference>
<sequence length="615" mass="67762">MQTIITDIAVIGAGGAGLRTAIAAAEANPDLEVALISKVYPMRSHTVAAEGGSAAVIKDEDSLDNHFNDTVGGGDWLCEQDVVEYFVENATREMIQMEQWGCPWSRKENGEVNVRRFGGMKVERTWFAADKTGFHMLHTLFQTSMKYSNIKRFDEYFVVDLLVDEGQAQGLIAIHMSEGKLVTIKAKSVVLATGGAGRVYHCNTNGGIVTGDGMAMAYRHGVPLRDMEFVQYHPTGLPGTGILMTEGCRGEGGIIINKNGYRYLQDYGMGPETPVGEPKNKYMELGPRDKVSQAFWHEQQKGNTIKHPLGDVVHLDLRHLGEEYLQERLPFICELAKAYVNVDPAKEPIPIRPTVHYTMGGIETNAQCETRIKGLFAVGECASVGLHGANRLGSNSLAEFVVFGRVAGEQAVKHAAEFSGWNDHSIATQVKAVEQRITALMGQEGDENWADIRTEMGHTMEAGCGIYRQQDLMQATIDKLAELKARYKRIRIQDKGKVFNTDLLYAIEVGYGLEVAEAMVHSAILRKESRGAHQRLDDGCTERDDQNFLKHSLAFFQADDASPSIEYSDVTITKSQPKARLYGEAAEKAAAQEQTATQKQTTQTEAVTPHAEEQA</sequence>
<feature type="binding site" evidence="18">
    <location>
        <position position="233"/>
    </location>
    <ligand>
        <name>substrate</name>
    </ligand>
</feature>
<evidence type="ECO:0000256" key="14">
    <source>
        <dbReference type="ARBA" id="ARBA00023136"/>
    </source>
</evidence>
<keyword evidence="10" id="KW-0547">Nucleotide-binding</keyword>
<dbReference type="PANTHER" id="PTHR11632:SF82">
    <property type="entry name" value="FUMARATE REDUCTASE FLAVOPROTEIN SUBUNIT"/>
    <property type="match status" value="1"/>
</dbReference>
<evidence type="ECO:0000256" key="6">
    <source>
        <dbReference type="ARBA" id="ARBA00022448"/>
    </source>
</evidence>
<evidence type="ECO:0000256" key="9">
    <source>
        <dbReference type="ARBA" id="ARBA00022630"/>
    </source>
</evidence>
<dbReference type="GO" id="GO:0009055">
    <property type="term" value="F:electron transfer activity"/>
    <property type="evidence" value="ECO:0007669"/>
    <property type="project" value="TreeGrafter"/>
</dbReference>
<dbReference type="Pfam" id="PF00890">
    <property type="entry name" value="FAD_binding_2"/>
    <property type="match status" value="1"/>
</dbReference>
<feature type="binding site" evidence="18">
    <location>
        <position position="245"/>
    </location>
    <ligand>
        <name>substrate</name>
    </ligand>
</feature>
<keyword evidence="9 18" id="KW-0285">Flavoprotein</keyword>
<evidence type="ECO:0000256" key="2">
    <source>
        <dbReference type="ARBA" id="ARBA00004515"/>
    </source>
</evidence>
<comment type="subunit">
    <text evidence="19">Part of an enzyme complex containing four subunits: a flavoprotein (FrdA), an iron-sulfur protein (FrdB), and two hydrophobic anchor proteins (FrdC and FrdD).</text>
</comment>
<keyword evidence="11 18" id="KW-0274">FAD</keyword>
<dbReference type="PRINTS" id="PR00368">
    <property type="entry name" value="FADPNR"/>
</dbReference>
<dbReference type="GO" id="GO:0006113">
    <property type="term" value="P:fermentation"/>
    <property type="evidence" value="ECO:0007669"/>
    <property type="project" value="TreeGrafter"/>
</dbReference>
<evidence type="ECO:0000313" key="24">
    <source>
        <dbReference type="Proteomes" id="UP000016567"/>
    </source>
</evidence>
<accession>U3C5W8</accession>
<dbReference type="SUPFAM" id="SSF51905">
    <property type="entry name" value="FAD/NAD(P)-binding domain"/>
    <property type="match status" value="1"/>
</dbReference>
<dbReference type="NCBIfam" id="TIGR01176">
    <property type="entry name" value="fum_red_Fp"/>
    <property type="match status" value="1"/>
</dbReference>
<feature type="binding site" evidence="18">
    <location>
        <begin position="396"/>
        <end position="397"/>
    </location>
    <ligand>
        <name>FAD</name>
        <dbReference type="ChEBI" id="CHEBI:57692"/>
    </ligand>
</feature>
<dbReference type="EC" id="1.3.5.1" evidence="4 19"/>
<evidence type="ECO:0000259" key="22">
    <source>
        <dbReference type="Pfam" id="PF02910"/>
    </source>
</evidence>
<evidence type="ECO:0000256" key="19">
    <source>
        <dbReference type="RuleBase" id="RU362050"/>
    </source>
</evidence>
<feature type="binding site" evidence="18">
    <location>
        <begin position="12"/>
        <end position="17"/>
    </location>
    <ligand>
        <name>FAD</name>
        <dbReference type="ChEBI" id="CHEBI:57692"/>
    </ligand>
</feature>
<keyword evidence="8" id="KW-0997">Cell inner membrane</keyword>
<evidence type="ECO:0000256" key="13">
    <source>
        <dbReference type="ARBA" id="ARBA00023002"/>
    </source>
</evidence>
<dbReference type="RefSeq" id="WP_021710541.1">
    <property type="nucleotide sequence ID" value="NZ_BAOB01000299.1"/>
</dbReference>
<feature type="binding site" evidence="18">
    <location>
        <position position="356"/>
    </location>
    <ligand>
        <name>substrate</name>
    </ligand>
</feature>
<evidence type="ECO:0000256" key="16">
    <source>
        <dbReference type="ARBA" id="ARBA00049220"/>
    </source>
</evidence>
<keyword evidence="14" id="KW-0472">Membrane</keyword>
<evidence type="ECO:0000256" key="4">
    <source>
        <dbReference type="ARBA" id="ARBA00012792"/>
    </source>
</evidence>
<keyword evidence="7" id="KW-1003">Cell membrane</keyword>
<dbReference type="InterPro" id="IPR014006">
    <property type="entry name" value="Succ_Dhase_FrdA_Gneg"/>
</dbReference>
<dbReference type="AlphaFoldDB" id="U3C5W8"/>
<dbReference type="InterPro" id="IPR030664">
    <property type="entry name" value="SdhA/FrdA/AprA"/>
</dbReference>